<dbReference type="OrthoDB" id="18412at2759"/>
<dbReference type="Proteomes" id="UP000001460">
    <property type="component" value="Unassembled WGS sequence"/>
</dbReference>
<evidence type="ECO:0000313" key="2">
    <source>
        <dbReference type="Proteomes" id="UP000001460"/>
    </source>
</evidence>
<reference evidence="1" key="1">
    <citation type="submission" date="2008-06" db="EMBL/GenBank/DDBJ databases">
        <authorList>
            <person name="Lorenzi H."/>
            <person name="Inman J."/>
            <person name="Miller J."/>
            <person name="Schobel S."/>
            <person name="Amedeo P."/>
            <person name="Caler E.V."/>
            <person name="da Silva J."/>
        </authorList>
    </citation>
    <scope>NUCLEOTIDE SEQUENCE [LARGE SCALE GENOMIC DNA]</scope>
    <source>
        <strain evidence="1">RN66</strain>
    </source>
</reference>
<proteinExistence type="predicted"/>
<gene>
    <name evidence="1" type="ORF">CMU_026710</name>
</gene>
<evidence type="ECO:0008006" key="3">
    <source>
        <dbReference type="Google" id="ProtNLM"/>
    </source>
</evidence>
<sequence length="201" mass="23397">MSGIEKKITNIDIRCNSSGNKEIRENYLQYCNINEDTISLNPEICIICRINRGIYKFRCCNKIFCSSKCFSNHNTDECKHNNLKDINSNKKKYVDKVEKLDYTSKDDILTEEDKIRIRNNLKIRDILDKNCFLLDILQTINDSGDRISALASILERAKSPSVCSDKNNMIFMEFLDILMHSLGDDLIQYKDIYKVLINDCK</sequence>
<organism evidence="1 2">
    <name type="scientific">Cryptosporidium muris (strain RN66)</name>
    <dbReference type="NCBI Taxonomy" id="441375"/>
    <lineage>
        <taxon>Eukaryota</taxon>
        <taxon>Sar</taxon>
        <taxon>Alveolata</taxon>
        <taxon>Apicomplexa</taxon>
        <taxon>Conoidasida</taxon>
        <taxon>Coccidia</taxon>
        <taxon>Eucoccidiorida</taxon>
        <taxon>Eimeriorina</taxon>
        <taxon>Cryptosporidiidae</taxon>
        <taxon>Cryptosporidium</taxon>
    </lineage>
</organism>
<evidence type="ECO:0000313" key="1">
    <source>
        <dbReference type="EMBL" id="EEA05663.1"/>
    </source>
</evidence>
<dbReference type="EMBL" id="DS989727">
    <property type="protein sequence ID" value="EEA05663.1"/>
    <property type="molecule type" value="Genomic_DNA"/>
</dbReference>
<name>B6ABB1_CRYMR</name>
<dbReference type="RefSeq" id="XP_002140012.1">
    <property type="nucleotide sequence ID" value="XM_002139976.1"/>
</dbReference>
<dbReference type="AlphaFoldDB" id="B6ABB1"/>
<dbReference type="VEuPathDB" id="CryptoDB:CMU_026710"/>
<protein>
    <recommendedName>
        <fullName evidence="3">HIT-type domain-containing protein</fullName>
    </recommendedName>
</protein>
<dbReference type="OMA" id="YCNINED"/>
<keyword evidence="2" id="KW-1185">Reference proteome</keyword>
<dbReference type="GeneID" id="6995237"/>
<accession>B6ABB1</accession>